<evidence type="ECO:0000313" key="3">
    <source>
        <dbReference type="Proteomes" id="UP001144396"/>
    </source>
</evidence>
<feature type="transmembrane region" description="Helical" evidence="1">
    <location>
        <begin position="56"/>
        <end position="79"/>
    </location>
</feature>
<sequence length="148" mass="15098">MNTEEDSGSGNAVAPTPMVRVALVVLTVLLFAEAALMVGVTAWLVMELLVDEPSSLASGLALTAVSAVGATWVVAVAVAAARRAPWARGGAITWQLLQLAVAVGAFQGLFARPDVGWALLAPAITVIVLLLLPPVSACFARPVVGAED</sequence>
<evidence type="ECO:0000313" key="2">
    <source>
        <dbReference type="EMBL" id="GLI26045.1"/>
    </source>
</evidence>
<gene>
    <name evidence="2" type="ORF">ARHIZOSPH14_02870</name>
</gene>
<evidence type="ECO:0000256" key="1">
    <source>
        <dbReference type="SAM" id="Phobius"/>
    </source>
</evidence>
<organism evidence="2 3">
    <name type="scientific">Agromyces rhizosphaerae</name>
    <dbReference type="NCBI Taxonomy" id="88374"/>
    <lineage>
        <taxon>Bacteria</taxon>
        <taxon>Bacillati</taxon>
        <taxon>Actinomycetota</taxon>
        <taxon>Actinomycetes</taxon>
        <taxon>Micrococcales</taxon>
        <taxon>Microbacteriaceae</taxon>
        <taxon>Agromyces</taxon>
    </lineage>
</organism>
<dbReference type="AlphaFoldDB" id="A0A9W6CUQ9"/>
<dbReference type="RefSeq" id="WP_281882043.1">
    <property type="nucleotide sequence ID" value="NZ_BSDP01000001.1"/>
</dbReference>
<feature type="transmembrane region" description="Helical" evidence="1">
    <location>
        <begin position="115"/>
        <end position="132"/>
    </location>
</feature>
<comment type="caution">
    <text evidence="2">The sequence shown here is derived from an EMBL/GenBank/DDBJ whole genome shotgun (WGS) entry which is preliminary data.</text>
</comment>
<keyword evidence="1" id="KW-0812">Transmembrane</keyword>
<proteinExistence type="predicted"/>
<feature type="transmembrane region" description="Helical" evidence="1">
    <location>
        <begin position="91"/>
        <end position="109"/>
    </location>
</feature>
<protein>
    <submittedName>
        <fullName evidence="2">Uncharacterized protein</fullName>
    </submittedName>
</protein>
<keyword evidence="1" id="KW-0472">Membrane</keyword>
<dbReference type="EMBL" id="BSDP01000001">
    <property type="protein sequence ID" value="GLI26045.1"/>
    <property type="molecule type" value="Genomic_DNA"/>
</dbReference>
<feature type="transmembrane region" description="Helical" evidence="1">
    <location>
        <begin position="21"/>
        <end position="44"/>
    </location>
</feature>
<name>A0A9W6CUQ9_9MICO</name>
<keyword evidence="1" id="KW-1133">Transmembrane helix</keyword>
<reference evidence="2" key="1">
    <citation type="submission" date="2022-12" db="EMBL/GenBank/DDBJ databases">
        <title>Reference genome sequencing for broad-spectrum identification of bacterial and archaeal isolates by mass spectrometry.</title>
        <authorList>
            <person name="Sekiguchi Y."/>
            <person name="Tourlousse D.M."/>
        </authorList>
    </citation>
    <scope>NUCLEOTIDE SEQUENCE</scope>
    <source>
        <strain evidence="2">14</strain>
    </source>
</reference>
<accession>A0A9W6CUQ9</accession>
<dbReference type="Proteomes" id="UP001144396">
    <property type="component" value="Unassembled WGS sequence"/>
</dbReference>
<keyword evidence="3" id="KW-1185">Reference proteome</keyword>